<organism evidence="2 3">
    <name type="scientific">Aureibaculum algae</name>
    <dbReference type="NCBI Taxonomy" id="2584122"/>
    <lineage>
        <taxon>Bacteria</taxon>
        <taxon>Pseudomonadati</taxon>
        <taxon>Bacteroidota</taxon>
        <taxon>Flavobacteriia</taxon>
        <taxon>Flavobacteriales</taxon>
        <taxon>Flavobacteriaceae</taxon>
        <taxon>Aureibaculum</taxon>
    </lineage>
</organism>
<dbReference type="GO" id="GO:0016787">
    <property type="term" value="F:hydrolase activity"/>
    <property type="evidence" value="ECO:0007669"/>
    <property type="project" value="InterPro"/>
</dbReference>
<evidence type="ECO:0000259" key="1">
    <source>
        <dbReference type="Pfam" id="PF00149"/>
    </source>
</evidence>
<dbReference type="PANTHER" id="PTHR43143:SF1">
    <property type="entry name" value="SERINE_THREONINE-PROTEIN PHOSPHATASE CPPED1"/>
    <property type="match status" value="1"/>
</dbReference>
<gene>
    <name evidence="2" type="ORF">FF125_18815</name>
</gene>
<proteinExistence type="predicted"/>
<dbReference type="OrthoDB" id="9791866at2"/>
<dbReference type="PANTHER" id="PTHR43143">
    <property type="entry name" value="METALLOPHOSPHOESTERASE, CALCINEURIN SUPERFAMILY"/>
    <property type="match status" value="1"/>
</dbReference>
<protein>
    <submittedName>
        <fullName evidence="2">Metallophosphoesterase</fullName>
    </submittedName>
</protein>
<feature type="domain" description="Calcineurin-like phosphoesterase" evidence="1">
    <location>
        <begin position="30"/>
        <end position="230"/>
    </location>
</feature>
<dbReference type="InterPro" id="IPR004843">
    <property type="entry name" value="Calcineurin-like_PHP"/>
</dbReference>
<dbReference type="SUPFAM" id="SSF56300">
    <property type="entry name" value="Metallo-dependent phosphatases"/>
    <property type="match status" value="1"/>
</dbReference>
<sequence length="293" mass="33679">MGLVAGALTISPLVSATTLKDGDSKKNNVLRVAHITDIHIRPEHDAPNRFEKCLADIKKHNVDFFLNGGDVIYAANYKNIARDRVHEQWNIWKDLRSKFSEYEMYCCLGNHDMWWAAPEKTDPMYGKEYVVQQLEMPATYYSFDKEGWHFIILDSMNDKTIALGEAQRNWLAEDLEKLPAGSSIVIMSHCPILSASGVFKNGNHKDYEEITKLLYKHKDKKINCFSGHIHLLDAAVYNNVNYFVTGAVSGAWWEEGDEHSAQKYWYRETPPGYAIIDLFDDGTLENTYYPHPY</sequence>
<dbReference type="Gene3D" id="3.60.21.10">
    <property type="match status" value="1"/>
</dbReference>
<dbReference type="KEGG" id="fbe:FF125_18815"/>
<reference evidence="2 3" key="1">
    <citation type="submission" date="2019-05" db="EMBL/GenBank/DDBJ databases">
        <title>Algicella ahnfeltiae gen. nov., sp. nov., a novel marine bacterium of the family Flavobacteriaceae isolated from a red alga.</title>
        <authorList>
            <person name="Nedashkovskaya O.I."/>
            <person name="Kukhlevskiy A.D."/>
            <person name="Kim S.-G."/>
            <person name="Zhukova N.V."/>
            <person name="Mikhailov V.V."/>
        </authorList>
    </citation>
    <scope>NUCLEOTIDE SEQUENCE [LARGE SCALE GENOMIC DNA]</scope>
    <source>
        <strain evidence="2 3">10Alg115</strain>
    </source>
</reference>
<dbReference type="Proteomes" id="UP000306229">
    <property type="component" value="Chromosome"/>
</dbReference>
<dbReference type="AlphaFoldDB" id="A0A5B7U0L9"/>
<accession>A0A5B7U0L9</accession>
<dbReference type="Pfam" id="PF00149">
    <property type="entry name" value="Metallophos"/>
    <property type="match status" value="1"/>
</dbReference>
<keyword evidence="3" id="KW-1185">Reference proteome</keyword>
<dbReference type="EMBL" id="CP040749">
    <property type="protein sequence ID" value="QCX41111.1"/>
    <property type="molecule type" value="Genomic_DNA"/>
</dbReference>
<evidence type="ECO:0000313" key="2">
    <source>
        <dbReference type="EMBL" id="QCX41111.1"/>
    </source>
</evidence>
<dbReference type="InterPro" id="IPR029052">
    <property type="entry name" value="Metallo-depent_PP-like"/>
</dbReference>
<name>A0A5B7U0L9_9FLAO</name>
<evidence type="ECO:0000313" key="3">
    <source>
        <dbReference type="Proteomes" id="UP000306229"/>
    </source>
</evidence>
<dbReference type="InterPro" id="IPR051918">
    <property type="entry name" value="STPP_CPPED1"/>
</dbReference>